<accession>A0A6P0EXY8</accession>
<feature type="region of interest" description="Disordered" evidence="1">
    <location>
        <begin position="1"/>
        <end position="23"/>
    </location>
</feature>
<evidence type="ECO:0008006" key="7">
    <source>
        <dbReference type="Google" id="ProtNLM"/>
    </source>
</evidence>
<comment type="caution">
    <text evidence="3">The sequence shown here is derived from an EMBL/GenBank/DDBJ whole genome shotgun (WGS) entry which is preliminary data.</text>
</comment>
<feature type="transmembrane region" description="Helical" evidence="2">
    <location>
        <begin position="220"/>
        <end position="238"/>
    </location>
</feature>
<feature type="transmembrane region" description="Helical" evidence="2">
    <location>
        <begin position="245"/>
        <end position="266"/>
    </location>
</feature>
<reference evidence="3 5" key="1">
    <citation type="submission" date="2020-01" db="EMBL/GenBank/DDBJ databases">
        <title>the WGS Modestobacter muralis CPCC 204518.</title>
        <authorList>
            <person name="Jiang Z."/>
        </authorList>
    </citation>
    <scope>NUCLEOTIDE SEQUENCE [LARGE SCALE GENOMIC DNA]</scope>
    <source>
        <strain evidence="3 5">DSM 100205</strain>
    </source>
</reference>
<evidence type="ECO:0000313" key="5">
    <source>
        <dbReference type="Proteomes" id="UP000468828"/>
    </source>
</evidence>
<dbReference type="EMBL" id="JAAGWH010000054">
    <property type="protein sequence ID" value="NEK96057.1"/>
    <property type="molecule type" value="Genomic_DNA"/>
</dbReference>
<sequence length="789" mass="83160">MITQTAARGGATAAGSPSVAAAGPAAPWRDRVLTGVGVYAGYVVLQVLQLFVLSRLAPRFFWYDDAQAQFGPMTWWLGRHMEGGRPPLMDPEQGQAGNLVADMQYGALDPLHWGLQALAARTDDVVLMSWVFATLSVLLLGLGLLTLLRHHGVHPAIALAGALGTASSGFLLWYGSAWWPLLWSVAWLPWFWWGLVSRRTVGVVVLAVSTWALLASGNPYILFFALALVLAHAVELVRDARSLRGLLAGPVVARLLAMSAGLAMALPTLLSTVQMSPYIERQEADPLVGNVGFAVPNLADVVLGSPTLMGQTNAWSGSLSLAPAMYTFLVAVAALALVDWRRALRSPGVLTAAAVLVLAVVFTQLPTTVAVFRYPVRYLVVVQVVLPVLVLLALTAAPLLTRPRLALAAGLIGVQALLAAFRAPVFFRWHALAAVLTVVAVAALVLALGRAAGPRGDRGRRVAGAAAVVLVLSAWGTVFVGEQMMVSLSDRADVLDARPDLGDTPFRVFGSYDPTGSTVQDYRRQLVATDSAATVITPGFGGDFGWGAGVIRGNGNLLGDFATGTGSFAVWQLAQNAHWCRNYQGATCGDPQLLLAEAPGVGVPWIDLLSSDRVLISDAAPEPLRAHFEQPGWTLVRQAGVFREYQREDGLPGRVTAARGADVAEVPGGVGLGRGDGPMDSYTVSTGGSAGQLALRTTWWPGMEATVDGQSIPVGTVDGAVLRLDLPAGLDGARLEISYVPIGERILVPSFVVAGVLLVAALAVWVLTDRRGPRGAAGRRHRAPAEVAA</sequence>
<organism evidence="3 5">
    <name type="scientific">Modestobacter muralis</name>
    <dbReference type="NCBI Taxonomy" id="1608614"/>
    <lineage>
        <taxon>Bacteria</taxon>
        <taxon>Bacillati</taxon>
        <taxon>Actinomycetota</taxon>
        <taxon>Actinomycetes</taxon>
        <taxon>Geodermatophilales</taxon>
        <taxon>Geodermatophilaceae</taxon>
        <taxon>Modestobacter</taxon>
    </lineage>
</organism>
<reference evidence="4 6" key="2">
    <citation type="submission" date="2020-02" db="EMBL/GenBank/DDBJ databases">
        <title>The WGS of Modestobacter muralis DSM 100205.</title>
        <authorList>
            <person name="Jiang Z."/>
        </authorList>
    </citation>
    <scope>NUCLEOTIDE SEQUENCE [LARGE SCALE GENOMIC DNA]</scope>
    <source>
        <strain evidence="4 6">DSM 100205</strain>
    </source>
</reference>
<dbReference type="Proteomes" id="UP000468828">
    <property type="component" value="Unassembled WGS sequence"/>
</dbReference>
<dbReference type="RefSeq" id="WP_163612747.1">
    <property type="nucleotide sequence ID" value="NZ_JAAGWB010000056.1"/>
</dbReference>
<feature type="transmembrane region" description="Helical" evidence="2">
    <location>
        <begin position="125"/>
        <end position="147"/>
    </location>
</feature>
<evidence type="ECO:0000313" key="6">
    <source>
        <dbReference type="Proteomes" id="UP000471152"/>
    </source>
</evidence>
<feature type="transmembrane region" description="Helical" evidence="2">
    <location>
        <begin position="461"/>
        <end position="481"/>
    </location>
</feature>
<protein>
    <recommendedName>
        <fullName evidence="7">YfhO family protein</fullName>
    </recommendedName>
</protein>
<feature type="transmembrane region" description="Helical" evidence="2">
    <location>
        <begin position="429"/>
        <end position="449"/>
    </location>
</feature>
<keyword evidence="2" id="KW-0812">Transmembrane</keyword>
<feature type="transmembrane region" description="Helical" evidence="2">
    <location>
        <begin position="153"/>
        <end position="175"/>
    </location>
</feature>
<dbReference type="EMBL" id="JAAGWB010000056">
    <property type="protein sequence ID" value="NEN52945.1"/>
    <property type="molecule type" value="Genomic_DNA"/>
</dbReference>
<keyword evidence="2" id="KW-1133">Transmembrane helix</keyword>
<dbReference type="Proteomes" id="UP000471152">
    <property type="component" value="Unassembled WGS sequence"/>
</dbReference>
<keyword evidence="2" id="KW-0472">Membrane</keyword>
<feature type="transmembrane region" description="Helical" evidence="2">
    <location>
        <begin position="349"/>
        <end position="372"/>
    </location>
</feature>
<evidence type="ECO:0000256" key="1">
    <source>
        <dbReference type="SAM" id="MobiDB-lite"/>
    </source>
</evidence>
<evidence type="ECO:0000313" key="3">
    <source>
        <dbReference type="EMBL" id="NEK96057.1"/>
    </source>
</evidence>
<feature type="transmembrane region" description="Helical" evidence="2">
    <location>
        <begin position="314"/>
        <end position="337"/>
    </location>
</feature>
<gene>
    <name evidence="4" type="ORF">G3R41_18730</name>
    <name evidence="3" type="ORF">GCU67_18080</name>
</gene>
<keyword evidence="5" id="KW-1185">Reference proteome</keyword>
<feature type="transmembrane region" description="Helical" evidence="2">
    <location>
        <begin position="32"/>
        <end position="53"/>
    </location>
</feature>
<evidence type="ECO:0000313" key="4">
    <source>
        <dbReference type="EMBL" id="NEN52945.1"/>
    </source>
</evidence>
<name>A0A6P0EXY8_9ACTN</name>
<dbReference type="AlphaFoldDB" id="A0A6P0EXY8"/>
<feature type="transmembrane region" description="Helical" evidence="2">
    <location>
        <begin position="378"/>
        <end position="400"/>
    </location>
</feature>
<proteinExistence type="predicted"/>
<evidence type="ECO:0000256" key="2">
    <source>
        <dbReference type="SAM" id="Phobius"/>
    </source>
</evidence>
<feature type="transmembrane region" description="Helical" evidence="2">
    <location>
        <begin position="746"/>
        <end position="767"/>
    </location>
</feature>